<dbReference type="PANTHER" id="PTHR11054:SF0">
    <property type="entry name" value="6-PHOSPHOGLUCONOLACTONASE"/>
    <property type="match status" value="1"/>
</dbReference>
<keyword evidence="10" id="KW-1185">Reference proteome</keyword>
<dbReference type="InterPro" id="IPR039104">
    <property type="entry name" value="6PGL"/>
</dbReference>
<dbReference type="SUPFAM" id="SSF100950">
    <property type="entry name" value="NagB/RpiA/CoA transferase-like"/>
    <property type="match status" value="1"/>
</dbReference>
<dbReference type="OrthoDB" id="9810967at2"/>
<dbReference type="Pfam" id="PF01182">
    <property type="entry name" value="Glucosamine_iso"/>
    <property type="match status" value="1"/>
</dbReference>
<evidence type="ECO:0000256" key="1">
    <source>
        <dbReference type="ARBA" id="ARBA00000832"/>
    </source>
</evidence>
<dbReference type="EC" id="3.1.1.31" evidence="5 7"/>
<name>A0A4R3YAG3_9PROT</name>
<organism evidence="9 10">
    <name type="scientific">Sulfurirhabdus autotrophica</name>
    <dbReference type="NCBI Taxonomy" id="1706046"/>
    <lineage>
        <taxon>Bacteria</taxon>
        <taxon>Pseudomonadati</taxon>
        <taxon>Pseudomonadota</taxon>
        <taxon>Betaproteobacteria</taxon>
        <taxon>Nitrosomonadales</taxon>
        <taxon>Sulfuricellaceae</taxon>
        <taxon>Sulfurirhabdus</taxon>
    </lineage>
</organism>
<accession>A0A4R3YAG3</accession>
<dbReference type="UniPathway" id="UPA00115">
    <property type="reaction ID" value="UER00409"/>
</dbReference>
<evidence type="ECO:0000259" key="8">
    <source>
        <dbReference type="Pfam" id="PF01182"/>
    </source>
</evidence>
<evidence type="ECO:0000256" key="7">
    <source>
        <dbReference type="RuleBase" id="RU365095"/>
    </source>
</evidence>
<evidence type="ECO:0000256" key="4">
    <source>
        <dbReference type="ARBA" id="ARBA00010662"/>
    </source>
</evidence>
<dbReference type="GO" id="GO:0006098">
    <property type="term" value="P:pentose-phosphate shunt"/>
    <property type="evidence" value="ECO:0007669"/>
    <property type="project" value="UniProtKB-UniPathway"/>
</dbReference>
<comment type="pathway">
    <text evidence="3 7">Carbohydrate degradation; pentose phosphate pathway; D-ribulose 5-phosphate from D-glucose 6-phosphate (oxidative stage): step 2/3.</text>
</comment>
<comment type="caution">
    <text evidence="9">The sequence shown here is derived from an EMBL/GenBank/DDBJ whole genome shotgun (WGS) entry which is preliminary data.</text>
</comment>
<dbReference type="GO" id="GO:0017057">
    <property type="term" value="F:6-phosphogluconolactonase activity"/>
    <property type="evidence" value="ECO:0007669"/>
    <property type="project" value="UniProtKB-UniRule"/>
</dbReference>
<dbReference type="GO" id="GO:0005975">
    <property type="term" value="P:carbohydrate metabolic process"/>
    <property type="evidence" value="ECO:0007669"/>
    <property type="project" value="UniProtKB-UniRule"/>
</dbReference>
<reference evidence="9 10" key="1">
    <citation type="submission" date="2019-03" db="EMBL/GenBank/DDBJ databases">
        <title>Genomic Encyclopedia of Type Strains, Phase IV (KMG-IV): sequencing the most valuable type-strain genomes for metagenomic binning, comparative biology and taxonomic classification.</title>
        <authorList>
            <person name="Goeker M."/>
        </authorList>
    </citation>
    <scope>NUCLEOTIDE SEQUENCE [LARGE SCALE GENOMIC DNA]</scope>
    <source>
        <strain evidence="9 10">DSM 100309</strain>
    </source>
</reference>
<dbReference type="PANTHER" id="PTHR11054">
    <property type="entry name" value="6-PHOSPHOGLUCONOLACTONASE"/>
    <property type="match status" value="1"/>
</dbReference>
<keyword evidence="7" id="KW-0378">Hydrolase</keyword>
<dbReference type="RefSeq" id="WP_124946021.1">
    <property type="nucleotide sequence ID" value="NZ_BHVT01000020.1"/>
</dbReference>
<gene>
    <name evidence="7" type="primary">pgl</name>
    <name evidence="9" type="ORF">EDC63_1037</name>
</gene>
<dbReference type="InterPro" id="IPR005900">
    <property type="entry name" value="6-phosphogluconolactonase_DevB"/>
</dbReference>
<evidence type="ECO:0000256" key="6">
    <source>
        <dbReference type="ARBA" id="ARBA00020337"/>
    </source>
</evidence>
<dbReference type="InterPro" id="IPR037171">
    <property type="entry name" value="NagB/RpiA_transferase-like"/>
</dbReference>
<dbReference type="AlphaFoldDB" id="A0A4R3YAG3"/>
<evidence type="ECO:0000256" key="2">
    <source>
        <dbReference type="ARBA" id="ARBA00002681"/>
    </source>
</evidence>
<evidence type="ECO:0000256" key="3">
    <source>
        <dbReference type="ARBA" id="ARBA00004961"/>
    </source>
</evidence>
<dbReference type="EMBL" id="SMCO01000003">
    <property type="protein sequence ID" value="TCV88936.1"/>
    <property type="molecule type" value="Genomic_DNA"/>
</dbReference>
<evidence type="ECO:0000313" key="10">
    <source>
        <dbReference type="Proteomes" id="UP000295367"/>
    </source>
</evidence>
<dbReference type="Gene3D" id="3.40.50.1360">
    <property type="match status" value="1"/>
</dbReference>
<comment type="similarity">
    <text evidence="4 7">Belongs to the glucosamine/galactosamine-6-phosphate isomerase family. 6-phosphogluconolactonase subfamily.</text>
</comment>
<comment type="function">
    <text evidence="2 7">Hydrolysis of 6-phosphogluconolactone to 6-phosphogluconate.</text>
</comment>
<evidence type="ECO:0000313" key="9">
    <source>
        <dbReference type="EMBL" id="TCV88936.1"/>
    </source>
</evidence>
<dbReference type="CDD" id="cd01400">
    <property type="entry name" value="6PGL"/>
    <property type="match status" value="1"/>
</dbReference>
<dbReference type="NCBIfam" id="TIGR01198">
    <property type="entry name" value="pgl"/>
    <property type="match status" value="1"/>
</dbReference>
<dbReference type="InterPro" id="IPR006148">
    <property type="entry name" value="Glc/Gal-6P_isomerase"/>
</dbReference>
<sequence>MQKCRWHVFPDTKALKKQAVKEIVKAADEAIAQRGVFNLVLAGGTTPRAVYEKLRDIKTDWSAWYIYFGDERCLPANHPDRNSVMALTAWLNYATVPHCQIFIIPAEQGSTMGAEAYSKLLNDVTFDLVLLGLGEDGHTASLFPGHDPGLAPDAPVAQAVHDAPKPPSERISLSARCLSDAKKVIYLVTGESKRLAVSDWRSGKPIPASLIAPKKGVDILLEEACLAP</sequence>
<dbReference type="Proteomes" id="UP000295367">
    <property type="component" value="Unassembled WGS sequence"/>
</dbReference>
<feature type="domain" description="Glucosamine/galactosamine-6-phosphate isomerase" evidence="8">
    <location>
        <begin position="10"/>
        <end position="216"/>
    </location>
</feature>
<evidence type="ECO:0000256" key="5">
    <source>
        <dbReference type="ARBA" id="ARBA00013198"/>
    </source>
</evidence>
<comment type="catalytic activity">
    <reaction evidence="1 7">
        <text>6-phospho-D-glucono-1,5-lactone + H2O = 6-phospho-D-gluconate + H(+)</text>
        <dbReference type="Rhea" id="RHEA:12556"/>
        <dbReference type="ChEBI" id="CHEBI:15377"/>
        <dbReference type="ChEBI" id="CHEBI:15378"/>
        <dbReference type="ChEBI" id="CHEBI:57955"/>
        <dbReference type="ChEBI" id="CHEBI:58759"/>
        <dbReference type="EC" id="3.1.1.31"/>
    </reaction>
</comment>
<protein>
    <recommendedName>
        <fullName evidence="6 7">6-phosphogluconolactonase</fullName>
        <shortName evidence="7">6PGL</shortName>
        <ecNumber evidence="5 7">3.1.1.31</ecNumber>
    </recommendedName>
</protein>
<proteinExistence type="inferred from homology"/>